<dbReference type="EMBL" id="VSSQ01048990">
    <property type="protein sequence ID" value="MPN03041.1"/>
    <property type="molecule type" value="Genomic_DNA"/>
</dbReference>
<protein>
    <submittedName>
        <fullName evidence="1">Uncharacterized protein</fullName>
    </submittedName>
</protein>
<organism evidence="1">
    <name type="scientific">bioreactor metagenome</name>
    <dbReference type="NCBI Taxonomy" id="1076179"/>
    <lineage>
        <taxon>unclassified sequences</taxon>
        <taxon>metagenomes</taxon>
        <taxon>ecological metagenomes</taxon>
    </lineage>
</organism>
<reference evidence="1" key="1">
    <citation type="submission" date="2019-08" db="EMBL/GenBank/DDBJ databases">
        <authorList>
            <person name="Kucharzyk K."/>
            <person name="Murdoch R.W."/>
            <person name="Higgins S."/>
            <person name="Loffler F."/>
        </authorList>
    </citation>
    <scope>NUCLEOTIDE SEQUENCE</scope>
</reference>
<proteinExistence type="predicted"/>
<gene>
    <name evidence="1" type="ORF">SDC9_150264</name>
</gene>
<comment type="caution">
    <text evidence="1">The sequence shown here is derived from an EMBL/GenBank/DDBJ whole genome shotgun (WGS) entry which is preliminary data.</text>
</comment>
<evidence type="ECO:0000313" key="1">
    <source>
        <dbReference type="EMBL" id="MPN03041.1"/>
    </source>
</evidence>
<name>A0A645EM05_9ZZZZ</name>
<dbReference type="AlphaFoldDB" id="A0A645EM05"/>
<accession>A0A645EM05</accession>
<sequence>MITGIAEAMSVIPITSGVYEASSFKKYLCKIYTDVVVIPKKNTPIPTDFIFADSKQLTAFLYRCMNRLSSTGRDILFLMVSFEAERLKKRENRENNILLFNFVSASS</sequence>